<keyword evidence="3" id="KW-1185">Reference proteome</keyword>
<evidence type="ECO:0000313" key="3">
    <source>
        <dbReference type="Proteomes" id="UP000178129"/>
    </source>
</evidence>
<feature type="region of interest" description="Disordered" evidence="1">
    <location>
        <begin position="300"/>
        <end position="346"/>
    </location>
</feature>
<sequence>MWTSTRDATITNFKNKPIQCKRMEMYQKTSRVNLLSHFASPSRDVSQSLVFGARPAAKTWPVDAGRTTSAGSHKPRNTYRSFYESMVYMDGNLMELLFYCMYQSCWWKMESWSQNSTSPLLDNFVSFSIFTSHSGIKSISLIILRRHLLLGRPDKVFSERQNATSGQELIVAVVNARSKINSPKCVFCFSPFEISSFLPARAQPCLKSSVEQQFPESKCSSNPTLECLCSATTPTGVKLGTLSGACIYIGIRDGLCTGADAIPTARQNAFKVCSAVQSGLPVATPSMGRPTGLVTQTQIQTLSTTPSPVSLASQALSPSSTSTSKPLGSDITSSQPSLHTSPTPISTSTLDKVLLKKEFLSARNSQSYTPKTSVRRDKVLELDGTTTIAELGPDMAHEIDGTNLERKSKRKSRTWSMWIRGMEDGYPTFLS</sequence>
<evidence type="ECO:0008006" key="4">
    <source>
        <dbReference type="Google" id="ProtNLM"/>
    </source>
</evidence>
<feature type="compositionally biased region" description="Polar residues" evidence="1">
    <location>
        <begin position="330"/>
        <end position="346"/>
    </location>
</feature>
<protein>
    <recommendedName>
        <fullName evidence="4">Extracellular membrane protein CFEM domain-containing protein</fullName>
    </recommendedName>
</protein>
<gene>
    <name evidence="2" type="ORF">RCO7_09299</name>
</gene>
<reference evidence="3" key="1">
    <citation type="submission" date="2016-03" db="EMBL/GenBank/DDBJ databases">
        <authorList>
            <person name="Ploux O."/>
        </authorList>
    </citation>
    <scope>NUCLEOTIDE SEQUENCE [LARGE SCALE GENOMIC DNA]</scope>
    <source>
        <strain evidence="3">UK7</strain>
    </source>
</reference>
<evidence type="ECO:0000256" key="1">
    <source>
        <dbReference type="SAM" id="MobiDB-lite"/>
    </source>
</evidence>
<dbReference type="Proteomes" id="UP000178129">
    <property type="component" value="Unassembled WGS sequence"/>
</dbReference>
<name>A0A1E1LSN3_9HELO</name>
<evidence type="ECO:0000313" key="2">
    <source>
        <dbReference type="EMBL" id="CZT13520.1"/>
    </source>
</evidence>
<accession>A0A1E1LSN3</accession>
<comment type="caution">
    <text evidence="2">The sequence shown here is derived from an EMBL/GenBank/DDBJ whole genome shotgun (WGS) entry which is preliminary data.</text>
</comment>
<dbReference type="STRING" id="914237.A0A1E1LSN3"/>
<dbReference type="InParanoid" id="A0A1E1LSN3"/>
<organism evidence="2 3">
    <name type="scientific">Rhynchosporium graminicola</name>
    <dbReference type="NCBI Taxonomy" id="2792576"/>
    <lineage>
        <taxon>Eukaryota</taxon>
        <taxon>Fungi</taxon>
        <taxon>Dikarya</taxon>
        <taxon>Ascomycota</taxon>
        <taxon>Pezizomycotina</taxon>
        <taxon>Leotiomycetes</taxon>
        <taxon>Helotiales</taxon>
        <taxon>Ploettnerulaceae</taxon>
        <taxon>Rhynchosporium</taxon>
    </lineage>
</organism>
<dbReference type="AlphaFoldDB" id="A0A1E1LSN3"/>
<feature type="compositionally biased region" description="Low complexity" evidence="1">
    <location>
        <begin position="306"/>
        <end position="329"/>
    </location>
</feature>
<proteinExistence type="predicted"/>
<dbReference type="EMBL" id="FJUW01000089">
    <property type="protein sequence ID" value="CZT13520.1"/>
    <property type="molecule type" value="Genomic_DNA"/>
</dbReference>